<evidence type="ECO:0000256" key="8">
    <source>
        <dbReference type="RuleBase" id="RU003906"/>
    </source>
</evidence>
<sequence length="206" mass="22211">MKAIIGKKLEMTQVFREDGTVVPVTLIQTGPCTVIEVREHEAKKKVVVGFGTKKHVAKPQKVAWGKEDGYAFVCEFILPEGVEVKAGDTITIEDFIQGDLINVIGQSKGKGFQGVVKRHGFHGSPKTHGHKDQLRMPGSIGSGGVQRVFKGVRMAGRMGGDQVTVKNLEIVEVNAKDNVLAVKGAIPGARGAYIQLIGTQGNVWQK</sequence>
<evidence type="ECO:0000256" key="3">
    <source>
        <dbReference type="ARBA" id="ARBA00022884"/>
    </source>
</evidence>
<comment type="function">
    <text evidence="8">One of the primary rRNA binding proteins, it binds directly near the 3'-end of the 23S rRNA, where it nucleates assembly of the 50S subunit.</text>
</comment>
<name>A0A0G0VIC1_9BACT</name>
<dbReference type="FunFam" id="2.40.30.10:FF:000004">
    <property type="entry name" value="50S ribosomal protein L3"/>
    <property type="match status" value="1"/>
</dbReference>
<dbReference type="PROSITE" id="PS00474">
    <property type="entry name" value="RIBOSOMAL_L3"/>
    <property type="match status" value="1"/>
</dbReference>
<evidence type="ECO:0000256" key="7">
    <source>
        <dbReference type="RuleBase" id="RU003905"/>
    </source>
</evidence>
<organism evidence="9 10">
    <name type="scientific">Candidatus Uhrbacteria bacterium GW2011_GWC1_41_20</name>
    <dbReference type="NCBI Taxonomy" id="1618983"/>
    <lineage>
        <taxon>Bacteria</taxon>
        <taxon>Candidatus Uhriibacteriota</taxon>
    </lineage>
</organism>
<keyword evidence="4 7" id="KW-0689">Ribosomal protein</keyword>
<dbReference type="Pfam" id="PF00297">
    <property type="entry name" value="Ribosomal_L3"/>
    <property type="match status" value="1"/>
</dbReference>
<evidence type="ECO:0000256" key="1">
    <source>
        <dbReference type="ARBA" id="ARBA00006540"/>
    </source>
</evidence>
<dbReference type="InterPro" id="IPR009000">
    <property type="entry name" value="Transl_B-barrel_sf"/>
</dbReference>
<dbReference type="GO" id="GO:0003735">
    <property type="term" value="F:structural constituent of ribosome"/>
    <property type="evidence" value="ECO:0007669"/>
    <property type="project" value="UniProtKB-UniRule"/>
</dbReference>
<dbReference type="Proteomes" id="UP000033930">
    <property type="component" value="Unassembled WGS sequence"/>
</dbReference>
<dbReference type="PANTHER" id="PTHR11229:SF16">
    <property type="entry name" value="LARGE RIBOSOMAL SUBUNIT PROTEIN UL3C"/>
    <property type="match status" value="1"/>
</dbReference>
<comment type="similarity">
    <text evidence="1 7">Belongs to the universal ribosomal protein uL3 family.</text>
</comment>
<dbReference type="GO" id="GO:0006412">
    <property type="term" value="P:translation"/>
    <property type="evidence" value="ECO:0007669"/>
    <property type="project" value="UniProtKB-UniRule"/>
</dbReference>
<dbReference type="EMBL" id="LCAW01000007">
    <property type="protein sequence ID" value="KKR99361.1"/>
    <property type="molecule type" value="Genomic_DNA"/>
</dbReference>
<dbReference type="PANTHER" id="PTHR11229">
    <property type="entry name" value="50S RIBOSOMAL PROTEIN L3"/>
    <property type="match status" value="1"/>
</dbReference>
<keyword evidence="2 8" id="KW-0699">rRNA-binding</keyword>
<gene>
    <name evidence="9" type="ORF">UU50_C0007G0049</name>
</gene>
<keyword evidence="3 8" id="KW-0694">RNA-binding</keyword>
<proteinExistence type="inferred from homology"/>
<protein>
    <recommendedName>
        <fullName evidence="6 8">50S ribosomal protein L3</fullName>
    </recommendedName>
</protein>
<dbReference type="InterPro" id="IPR019927">
    <property type="entry name" value="Ribosomal_uL3_bac/org-type"/>
</dbReference>
<dbReference type="GO" id="GO:0019843">
    <property type="term" value="F:rRNA binding"/>
    <property type="evidence" value="ECO:0007669"/>
    <property type="project" value="UniProtKB-KW"/>
</dbReference>
<evidence type="ECO:0000256" key="6">
    <source>
        <dbReference type="NCBIfam" id="TIGR03625"/>
    </source>
</evidence>
<dbReference type="PATRIC" id="fig|1618983.3.peg.394"/>
<dbReference type="Gene3D" id="2.40.30.10">
    <property type="entry name" value="Translation factors"/>
    <property type="match status" value="2"/>
</dbReference>
<evidence type="ECO:0000256" key="5">
    <source>
        <dbReference type="ARBA" id="ARBA00023274"/>
    </source>
</evidence>
<evidence type="ECO:0000313" key="10">
    <source>
        <dbReference type="Proteomes" id="UP000033930"/>
    </source>
</evidence>
<dbReference type="InterPro" id="IPR000597">
    <property type="entry name" value="Ribosomal_uL3"/>
</dbReference>
<reference evidence="9 10" key="1">
    <citation type="journal article" date="2015" name="Nature">
        <title>rRNA introns, odd ribosomes, and small enigmatic genomes across a large radiation of phyla.</title>
        <authorList>
            <person name="Brown C.T."/>
            <person name="Hug L.A."/>
            <person name="Thomas B.C."/>
            <person name="Sharon I."/>
            <person name="Castelle C.J."/>
            <person name="Singh A."/>
            <person name="Wilkins M.J."/>
            <person name="Williams K.H."/>
            <person name="Banfield J.F."/>
        </authorList>
    </citation>
    <scope>NUCLEOTIDE SEQUENCE [LARGE SCALE GENOMIC DNA]</scope>
</reference>
<comment type="caution">
    <text evidence="9">The sequence shown here is derived from an EMBL/GenBank/DDBJ whole genome shotgun (WGS) entry which is preliminary data.</text>
</comment>
<evidence type="ECO:0000256" key="2">
    <source>
        <dbReference type="ARBA" id="ARBA00022730"/>
    </source>
</evidence>
<accession>A0A0G0VIC1</accession>
<evidence type="ECO:0000256" key="4">
    <source>
        <dbReference type="ARBA" id="ARBA00022980"/>
    </source>
</evidence>
<dbReference type="NCBIfam" id="TIGR03625">
    <property type="entry name" value="L3_bact"/>
    <property type="match status" value="1"/>
</dbReference>
<dbReference type="InterPro" id="IPR019926">
    <property type="entry name" value="Ribosomal_uL3_CS"/>
</dbReference>
<keyword evidence="5 7" id="KW-0687">Ribonucleoprotein</keyword>
<evidence type="ECO:0000313" key="9">
    <source>
        <dbReference type="EMBL" id="KKR99361.1"/>
    </source>
</evidence>
<comment type="subunit">
    <text evidence="8">Part of the 50S ribosomal subunit. Forms a cluster with proteins L14 and L19.</text>
</comment>
<dbReference type="GO" id="GO:0022625">
    <property type="term" value="C:cytosolic large ribosomal subunit"/>
    <property type="evidence" value="ECO:0007669"/>
    <property type="project" value="TreeGrafter"/>
</dbReference>
<dbReference type="AlphaFoldDB" id="A0A0G0VIC1"/>
<dbReference type="SUPFAM" id="SSF50447">
    <property type="entry name" value="Translation proteins"/>
    <property type="match status" value="1"/>
</dbReference>